<dbReference type="Pfam" id="PF03446">
    <property type="entry name" value="NAD_binding_2"/>
    <property type="match status" value="1"/>
</dbReference>
<evidence type="ECO:0000256" key="4">
    <source>
        <dbReference type="PIRSR" id="PIRSR000103-1"/>
    </source>
</evidence>
<evidence type="ECO:0000313" key="8">
    <source>
        <dbReference type="EMBL" id="NED98566.1"/>
    </source>
</evidence>
<keyword evidence="9" id="KW-1185">Reference proteome</keyword>
<dbReference type="GO" id="GO:0016491">
    <property type="term" value="F:oxidoreductase activity"/>
    <property type="evidence" value="ECO:0007669"/>
    <property type="project" value="UniProtKB-KW"/>
</dbReference>
<dbReference type="InterPro" id="IPR015815">
    <property type="entry name" value="HIBADH-related"/>
</dbReference>
<feature type="domain" description="3-hydroxyisobutyrate dehydrogenase-like NAD-binding" evidence="7">
    <location>
        <begin position="171"/>
        <end position="276"/>
    </location>
</feature>
<dbReference type="InterPro" id="IPR008927">
    <property type="entry name" value="6-PGluconate_DH-like_C_sf"/>
</dbReference>
<comment type="caution">
    <text evidence="8">The sequence shown here is derived from an EMBL/GenBank/DDBJ whole genome shotgun (WGS) entry which is preliminary data.</text>
</comment>
<evidence type="ECO:0000259" key="6">
    <source>
        <dbReference type="Pfam" id="PF03446"/>
    </source>
</evidence>
<proteinExistence type="inferred from homology"/>
<gene>
    <name evidence="8" type="ORF">G1H10_00100</name>
</gene>
<dbReference type="Gene3D" id="3.40.50.720">
    <property type="entry name" value="NAD(P)-binding Rossmann-like Domain"/>
    <property type="match status" value="1"/>
</dbReference>
<sequence>MTSVLDPGRAHIGFVGLGNLGQPMARALCAGGWSVTVLDAVPSKVEPVLADGATAASGPLDLHGCDAVSIAVSHDAAVESVLVDGGLLTGLAPGSSVIVHSTVLPSSARRLAGLAAEREIAFLDAPVSGGDERALRGELTLMAGAELEHLARARPLLDTVASEIHHLGPPGAGAATKLANQLMMFASLLGVHEALDLATAYGVGERAILDATATSTGDSWAARSWGFFDRVAAAYDRGGTRVEDRPWRKDLVEILQAARGAGLDLPLATLLSDVMADRVEVHARSSAQPRGPTIAGSDGPDRYRKE</sequence>
<dbReference type="GO" id="GO:0051287">
    <property type="term" value="F:NAD binding"/>
    <property type="evidence" value="ECO:0007669"/>
    <property type="project" value="InterPro"/>
</dbReference>
<dbReference type="EMBL" id="JAAGOA010000001">
    <property type="protein sequence ID" value="NED98566.1"/>
    <property type="molecule type" value="Genomic_DNA"/>
</dbReference>
<feature type="active site" evidence="4">
    <location>
        <position position="177"/>
    </location>
</feature>
<evidence type="ECO:0000256" key="2">
    <source>
        <dbReference type="ARBA" id="ARBA00023002"/>
    </source>
</evidence>
<dbReference type="Proteomes" id="UP000475214">
    <property type="component" value="Unassembled WGS sequence"/>
</dbReference>
<dbReference type="InterPro" id="IPR029154">
    <property type="entry name" value="HIBADH-like_NADP-bd"/>
</dbReference>
<dbReference type="Gene3D" id="1.10.1040.10">
    <property type="entry name" value="N-(1-d-carboxylethyl)-l-norvaline Dehydrogenase, domain 2"/>
    <property type="match status" value="1"/>
</dbReference>
<dbReference type="RefSeq" id="WP_163730953.1">
    <property type="nucleotide sequence ID" value="NZ_JAAGOA010000001.1"/>
</dbReference>
<organism evidence="8 9">
    <name type="scientific">Phytoactinopolyspora halotolerans</name>
    <dbReference type="NCBI Taxonomy" id="1981512"/>
    <lineage>
        <taxon>Bacteria</taxon>
        <taxon>Bacillati</taxon>
        <taxon>Actinomycetota</taxon>
        <taxon>Actinomycetes</taxon>
        <taxon>Jiangellales</taxon>
        <taxon>Jiangellaceae</taxon>
        <taxon>Phytoactinopolyspora</taxon>
    </lineage>
</organism>
<dbReference type="PANTHER" id="PTHR43060:SF15">
    <property type="entry name" value="3-HYDROXYISOBUTYRATE DEHYDROGENASE-LIKE 1, MITOCHONDRIAL-RELATED"/>
    <property type="match status" value="1"/>
</dbReference>
<name>A0A6L9S0P9_9ACTN</name>
<evidence type="ECO:0000256" key="3">
    <source>
        <dbReference type="ARBA" id="ARBA00023027"/>
    </source>
</evidence>
<evidence type="ECO:0000313" key="9">
    <source>
        <dbReference type="Proteomes" id="UP000475214"/>
    </source>
</evidence>
<comment type="similarity">
    <text evidence="1">Belongs to the HIBADH-related family.</text>
</comment>
<dbReference type="InterPro" id="IPR013328">
    <property type="entry name" value="6PGD_dom2"/>
</dbReference>
<evidence type="ECO:0000256" key="1">
    <source>
        <dbReference type="ARBA" id="ARBA00009080"/>
    </source>
</evidence>
<reference evidence="8 9" key="1">
    <citation type="submission" date="2020-02" db="EMBL/GenBank/DDBJ databases">
        <authorList>
            <person name="Li X.-J."/>
            <person name="Han X.-M."/>
        </authorList>
    </citation>
    <scope>NUCLEOTIDE SEQUENCE [LARGE SCALE GENOMIC DNA]</scope>
    <source>
        <strain evidence="8 9">CCTCC AB 2017055</strain>
    </source>
</reference>
<dbReference type="GO" id="GO:0050661">
    <property type="term" value="F:NADP binding"/>
    <property type="evidence" value="ECO:0007669"/>
    <property type="project" value="InterPro"/>
</dbReference>
<keyword evidence="3" id="KW-0520">NAD</keyword>
<dbReference type="InterPro" id="IPR036291">
    <property type="entry name" value="NAD(P)-bd_dom_sf"/>
</dbReference>
<dbReference type="Pfam" id="PF14833">
    <property type="entry name" value="NAD_binding_11"/>
    <property type="match status" value="1"/>
</dbReference>
<dbReference type="AlphaFoldDB" id="A0A6L9S0P9"/>
<protein>
    <submittedName>
        <fullName evidence="8">NAD(P)-dependent oxidoreductase</fullName>
    </submittedName>
</protein>
<keyword evidence="2" id="KW-0560">Oxidoreductase</keyword>
<dbReference type="InterPro" id="IPR006115">
    <property type="entry name" value="6PGDH_NADP-bd"/>
</dbReference>
<evidence type="ECO:0000256" key="5">
    <source>
        <dbReference type="SAM" id="MobiDB-lite"/>
    </source>
</evidence>
<evidence type="ECO:0000259" key="7">
    <source>
        <dbReference type="Pfam" id="PF14833"/>
    </source>
</evidence>
<dbReference type="SUPFAM" id="SSF48179">
    <property type="entry name" value="6-phosphogluconate dehydrogenase C-terminal domain-like"/>
    <property type="match status" value="1"/>
</dbReference>
<dbReference type="SUPFAM" id="SSF51735">
    <property type="entry name" value="NAD(P)-binding Rossmann-fold domains"/>
    <property type="match status" value="1"/>
</dbReference>
<accession>A0A6L9S0P9</accession>
<feature type="domain" description="6-phosphogluconate dehydrogenase NADP-binding" evidence="6">
    <location>
        <begin position="12"/>
        <end position="168"/>
    </location>
</feature>
<feature type="region of interest" description="Disordered" evidence="5">
    <location>
        <begin position="282"/>
        <end position="306"/>
    </location>
</feature>
<dbReference type="PANTHER" id="PTHR43060">
    <property type="entry name" value="3-HYDROXYISOBUTYRATE DEHYDROGENASE-LIKE 1, MITOCHONDRIAL-RELATED"/>
    <property type="match status" value="1"/>
</dbReference>
<dbReference type="PIRSF" id="PIRSF000103">
    <property type="entry name" value="HIBADH"/>
    <property type="match status" value="1"/>
</dbReference>